<organism evidence="2 3">
    <name type="scientific">Gimesia panareensis</name>
    <dbReference type="NCBI Taxonomy" id="2527978"/>
    <lineage>
        <taxon>Bacteria</taxon>
        <taxon>Pseudomonadati</taxon>
        <taxon>Planctomycetota</taxon>
        <taxon>Planctomycetia</taxon>
        <taxon>Planctomycetales</taxon>
        <taxon>Planctomycetaceae</taxon>
        <taxon>Gimesia</taxon>
    </lineage>
</organism>
<dbReference type="AlphaFoldDB" id="A0A517QFD2"/>
<accession>A0A517QFD2</accession>
<feature type="transmembrane region" description="Helical" evidence="1">
    <location>
        <begin position="431"/>
        <end position="450"/>
    </location>
</feature>
<name>A0A517QFD2_9PLAN</name>
<feature type="transmembrane region" description="Helical" evidence="1">
    <location>
        <begin position="168"/>
        <end position="186"/>
    </location>
</feature>
<keyword evidence="1" id="KW-0472">Membrane</keyword>
<gene>
    <name evidence="2" type="ORF">Enr10x_57180</name>
</gene>
<keyword evidence="3" id="KW-1185">Reference proteome</keyword>
<feature type="transmembrane region" description="Helical" evidence="1">
    <location>
        <begin position="518"/>
        <end position="542"/>
    </location>
</feature>
<sequence length="548" mass="61587">MTDGLLRVTKYSLSTHRRSLFVLTAVLVFPSLLIRFLIFLDKITSDQLSPLHHRQFPFFKVFFSGYHFAFLSLTGIAFLIFCFSMLPFKQKLMPRMPVSTAELVSGLNVSLLIILCIVSIISNGAFRLLLFDADGFQKYWPVAGPTLFFMTSIVVVQWIYWDIQRVGFARLLFWISFVLGMCYWLRSRYYPDGYDIFSVAPWVKVTWPEFFTMLTVFVAAWIGAIRSCAQVRCGTAVPSQMWERVWQGVGRLGHVTWGAGPAKSDSIASAFARLYWRDSCSAVLLFYVSMGAVLFAFSLVMDESPREVGALAIACLCYFCFLMALSLAGAHTKGYLAGAPLADRDMAAILVHSLLKLVVLFISAVLLLGLAGGSLITLLLHGAEATRTLWPWAILSAEHISWYHAYALLLLATWIMLSNLNSLVWSPYQKLRNFTIWAMFLFPFPTFLIYENFGPFSSGIVGDVLFLSLSALIWSVTIMAYIRAYGAELISARAVWLTALFCLVVPACYWNFWQTNGLSLRVFLSSLLILAATPFATIPLGVSRSRHC</sequence>
<feature type="transmembrane region" description="Helical" evidence="1">
    <location>
        <begin position="282"/>
        <end position="301"/>
    </location>
</feature>
<dbReference type="EMBL" id="CP037421">
    <property type="protein sequence ID" value="QDT30352.1"/>
    <property type="molecule type" value="Genomic_DNA"/>
</dbReference>
<feature type="transmembrane region" description="Helical" evidence="1">
    <location>
        <begin position="456"/>
        <end position="482"/>
    </location>
</feature>
<keyword evidence="1" id="KW-1133">Transmembrane helix</keyword>
<reference evidence="2 3" key="1">
    <citation type="submission" date="2019-03" db="EMBL/GenBank/DDBJ databases">
        <title>Deep-cultivation of Planctomycetes and their phenomic and genomic characterization uncovers novel biology.</title>
        <authorList>
            <person name="Wiegand S."/>
            <person name="Jogler M."/>
            <person name="Boedeker C."/>
            <person name="Pinto D."/>
            <person name="Vollmers J."/>
            <person name="Rivas-Marin E."/>
            <person name="Kohn T."/>
            <person name="Peeters S.H."/>
            <person name="Heuer A."/>
            <person name="Rast P."/>
            <person name="Oberbeckmann S."/>
            <person name="Bunk B."/>
            <person name="Jeske O."/>
            <person name="Meyerdierks A."/>
            <person name="Storesund J.E."/>
            <person name="Kallscheuer N."/>
            <person name="Luecker S."/>
            <person name="Lage O.M."/>
            <person name="Pohl T."/>
            <person name="Merkel B.J."/>
            <person name="Hornburger P."/>
            <person name="Mueller R.-W."/>
            <person name="Bruemmer F."/>
            <person name="Labrenz M."/>
            <person name="Spormann A.M."/>
            <person name="Op den Camp H."/>
            <person name="Overmann J."/>
            <person name="Amann R."/>
            <person name="Jetten M.S.M."/>
            <person name="Mascher T."/>
            <person name="Medema M.H."/>
            <person name="Devos D.P."/>
            <person name="Kaster A.-K."/>
            <person name="Ovreas L."/>
            <person name="Rohde M."/>
            <person name="Galperin M.Y."/>
            <person name="Jogler C."/>
        </authorList>
    </citation>
    <scope>NUCLEOTIDE SEQUENCE [LARGE SCALE GENOMIC DNA]</scope>
    <source>
        <strain evidence="2 3">Enr10</strain>
    </source>
</reference>
<protein>
    <submittedName>
        <fullName evidence="2">Uncharacterized protein</fullName>
    </submittedName>
</protein>
<keyword evidence="1" id="KW-0812">Transmembrane</keyword>
<proteinExistence type="predicted"/>
<feature type="transmembrane region" description="Helical" evidence="1">
    <location>
        <begin position="494"/>
        <end position="512"/>
    </location>
</feature>
<evidence type="ECO:0000256" key="1">
    <source>
        <dbReference type="SAM" id="Phobius"/>
    </source>
</evidence>
<feature type="transmembrane region" description="Helical" evidence="1">
    <location>
        <begin position="354"/>
        <end position="380"/>
    </location>
</feature>
<feature type="transmembrane region" description="Helical" evidence="1">
    <location>
        <begin position="142"/>
        <end position="161"/>
    </location>
</feature>
<feature type="transmembrane region" description="Helical" evidence="1">
    <location>
        <begin position="109"/>
        <end position="130"/>
    </location>
</feature>
<feature type="transmembrane region" description="Helical" evidence="1">
    <location>
        <begin position="400"/>
        <end position="419"/>
    </location>
</feature>
<evidence type="ECO:0000313" key="2">
    <source>
        <dbReference type="EMBL" id="QDT30352.1"/>
    </source>
</evidence>
<dbReference type="Proteomes" id="UP000315647">
    <property type="component" value="Chromosome"/>
</dbReference>
<feature type="transmembrane region" description="Helical" evidence="1">
    <location>
        <begin position="307"/>
        <end position="328"/>
    </location>
</feature>
<evidence type="ECO:0000313" key="3">
    <source>
        <dbReference type="Proteomes" id="UP000315647"/>
    </source>
</evidence>
<feature type="transmembrane region" description="Helical" evidence="1">
    <location>
        <begin position="20"/>
        <end position="40"/>
    </location>
</feature>
<feature type="transmembrane region" description="Helical" evidence="1">
    <location>
        <begin position="206"/>
        <end position="225"/>
    </location>
</feature>
<feature type="transmembrane region" description="Helical" evidence="1">
    <location>
        <begin position="66"/>
        <end position="88"/>
    </location>
</feature>